<name>A0A066V4I2_TILAU</name>
<evidence type="ECO:0000313" key="1">
    <source>
        <dbReference type="EMBL" id="KDN36637.1"/>
    </source>
</evidence>
<protein>
    <submittedName>
        <fullName evidence="1">Uncharacterized protein</fullName>
    </submittedName>
</protein>
<dbReference type="GeneID" id="25267575"/>
<dbReference type="RefSeq" id="XP_013240114.1">
    <property type="nucleotide sequence ID" value="XM_013384660.1"/>
</dbReference>
<dbReference type="STRING" id="1037660.A0A066V4I2"/>
<sequence length="104" mass="11561">MSWRVDSFTVCLCGIPPLLVVKKYSAGRLVPIFMFCFGSASFIQPGIHNFASLFVLNKLLGILQNPMLPEVASSISQRFRPDVSWRAELAPSVLHPPFAAHFQV</sequence>
<dbReference type="HOGENOM" id="CLU_2251902_0_0_1"/>
<reference evidence="1 2" key="1">
    <citation type="submission" date="2014-05" db="EMBL/GenBank/DDBJ databases">
        <title>Draft genome sequence of a rare smut relative, Tilletiaria anomala UBC 951.</title>
        <authorList>
            <consortium name="DOE Joint Genome Institute"/>
            <person name="Toome M."/>
            <person name="Kuo A."/>
            <person name="Henrissat B."/>
            <person name="Lipzen A."/>
            <person name="Tritt A."/>
            <person name="Yoshinaga Y."/>
            <person name="Zane M."/>
            <person name="Barry K."/>
            <person name="Grigoriev I.V."/>
            <person name="Spatafora J.W."/>
            <person name="Aimea M.C."/>
        </authorList>
    </citation>
    <scope>NUCLEOTIDE SEQUENCE [LARGE SCALE GENOMIC DNA]</scope>
    <source>
        <strain evidence="1 2">UBC 951</strain>
    </source>
</reference>
<dbReference type="SUPFAM" id="SSF103473">
    <property type="entry name" value="MFS general substrate transporter"/>
    <property type="match status" value="1"/>
</dbReference>
<dbReference type="OrthoDB" id="2985014at2759"/>
<proteinExistence type="predicted"/>
<accession>A0A066V4I2</accession>
<organism evidence="1 2">
    <name type="scientific">Tilletiaria anomala (strain ATCC 24038 / CBS 436.72 / UBC 951)</name>
    <dbReference type="NCBI Taxonomy" id="1037660"/>
    <lineage>
        <taxon>Eukaryota</taxon>
        <taxon>Fungi</taxon>
        <taxon>Dikarya</taxon>
        <taxon>Basidiomycota</taxon>
        <taxon>Ustilaginomycotina</taxon>
        <taxon>Exobasidiomycetes</taxon>
        <taxon>Georgefischeriales</taxon>
        <taxon>Tilletiariaceae</taxon>
        <taxon>Tilletiaria</taxon>
    </lineage>
</organism>
<keyword evidence="2" id="KW-1185">Reference proteome</keyword>
<comment type="caution">
    <text evidence="1">The sequence shown here is derived from an EMBL/GenBank/DDBJ whole genome shotgun (WGS) entry which is preliminary data.</text>
</comment>
<dbReference type="InParanoid" id="A0A066V4I2"/>
<dbReference type="AlphaFoldDB" id="A0A066V4I2"/>
<dbReference type="Proteomes" id="UP000027361">
    <property type="component" value="Unassembled WGS sequence"/>
</dbReference>
<gene>
    <name evidence="1" type="ORF">K437DRAFT_52842</name>
</gene>
<dbReference type="InterPro" id="IPR036259">
    <property type="entry name" value="MFS_trans_sf"/>
</dbReference>
<evidence type="ECO:0000313" key="2">
    <source>
        <dbReference type="Proteomes" id="UP000027361"/>
    </source>
</evidence>
<dbReference type="EMBL" id="JMSN01000162">
    <property type="protein sequence ID" value="KDN36637.1"/>
    <property type="molecule type" value="Genomic_DNA"/>
</dbReference>